<protein>
    <recommendedName>
        <fullName evidence="4 11">Phosphoribosylaminoimidazole-succinocarboxamide synthase</fullName>
        <ecNumber evidence="3 11">6.3.2.6</ecNumber>
    </recommendedName>
    <alternativeName>
        <fullName evidence="9 11">SAICAR synthetase</fullName>
    </alternativeName>
</protein>
<evidence type="ECO:0000256" key="8">
    <source>
        <dbReference type="ARBA" id="ARBA00022840"/>
    </source>
</evidence>
<dbReference type="UniPathway" id="UPA00074">
    <property type="reaction ID" value="UER00131"/>
</dbReference>
<name>A0A2H0XWW3_UNCSA</name>
<dbReference type="GO" id="GO:0005524">
    <property type="term" value="F:ATP binding"/>
    <property type="evidence" value="ECO:0007669"/>
    <property type="project" value="UniProtKB-KW"/>
</dbReference>
<dbReference type="InterPro" id="IPR001636">
    <property type="entry name" value="SAICAR_synth"/>
</dbReference>
<dbReference type="Pfam" id="PF01259">
    <property type="entry name" value="SAICAR_synt"/>
    <property type="match status" value="1"/>
</dbReference>
<evidence type="ECO:0000313" key="13">
    <source>
        <dbReference type="EMBL" id="PIS29245.1"/>
    </source>
</evidence>
<dbReference type="FunFam" id="3.30.470.20:FF:000015">
    <property type="entry name" value="Phosphoribosylaminoimidazole-succinocarboxamide synthase"/>
    <property type="match status" value="1"/>
</dbReference>
<keyword evidence="7 11" id="KW-0658">Purine biosynthesis</keyword>
<accession>A0A2H0XWW3</accession>
<dbReference type="NCBIfam" id="NF010568">
    <property type="entry name" value="PRK13961.1"/>
    <property type="match status" value="1"/>
</dbReference>
<evidence type="ECO:0000256" key="4">
    <source>
        <dbReference type="ARBA" id="ARBA00016460"/>
    </source>
</evidence>
<dbReference type="GO" id="GO:0006189">
    <property type="term" value="P:'de novo' IMP biosynthetic process"/>
    <property type="evidence" value="ECO:0007669"/>
    <property type="project" value="UniProtKB-UniRule"/>
</dbReference>
<dbReference type="CDD" id="cd01414">
    <property type="entry name" value="SAICAR_synt_Sc"/>
    <property type="match status" value="1"/>
</dbReference>
<dbReference type="InterPro" id="IPR018236">
    <property type="entry name" value="SAICAR_synthetase_CS"/>
</dbReference>
<comment type="catalytic activity">
    <reaction evidence="10 11">
        <text>5-amino-1-(5-phospho-D-ribosyl)imidazole-4-carboxylate + L-aspartate + ATP = (2S)-2-[5-amino-1-(5-phospho-beta-D-ribosyl)imidazole-4-carboxamido]succinate + ADP + phosphate + 2 H(+)</text>
        <dbReference type="Rhea" id="RHEA:22628"/>
        <dbReference type="ChEBI" id="CHEBI:15378"/>
        <dbReference type="ChEBI" id="CHEBI:29991"/>
        <dbReference type="ChEBI" id="CHEBI:30616"/>
        <dbReference type="ChEBI" id="CHEBI:43474"/>
        <dbReference type="ChEBI" id="CHEBI:58443"/>
        <dbReference type="ChEBI" id="CHEBI:77657"/>
        <dbReference type="ChEBI" id="CHEBI:456216"/>
        <dbReference type="EC" id="6.3.2.6"/>
    </reaction>
</comment>
<feature type="domain" description="SAICAR synthetase/ADE2 N-terminal" evidence="12">
    <location>
        <begin position="20"/>
        <end position="273"/>
    </location>
</feature>
<dbReference type="EC" id="6.3.2.6" evidence="3 11"/>
<sequence length="303" mass="34228">MTKEEISVLLNINLPGIPLFKKGKVRNVFDLGDKLLLVASDRISAYDSVMPNGIPDKGKILTQISAFWFDFTKNIIDNQVISANVDDFPEEITIHDDVKKILDKRSMLTRKTDSIDVECVARGYLSGSAWREYQKSGSVCGIKLPAGLKESDKLPALIFTPATKAASGHDENISEKKMMDILGTEVGTILRDKTLEIYNTARDYAETKGIIIADTKFEFGKLNNKIIIIDEMLTPDSSRFWPKDQYKPGGPQPSYDKQFVRDYLISIKWNKEPPAPRLSEEVVKKTRQKYLEAYQMLTGKNIL</sequence>
<dbReference type="Proteomes" id="UP000231343">
    <property type="component" value="Unassembled WGS sequence"/>
</dbReference>
<dbReference type="SUPFAM" id="SSF56104">
    <property type="entry name" value="SAICAR synthase-like"/>
    <property type="match status" value="1"/>
</dbReference>
<evidence type="ECO:0000256" key="9">
    <source>
        <dbReference type="ARBA" id="ARBA00030409"/>
    </source>
</evidence>
<dbReference type="HAMAP" id="MF_00137">
    <property type="entry name" value="SAICAR_synth"/>
    <property type="match status" value="1"/>
</dbReference>
<reference evidence="13 14" key="1">
    <citation type="submission" date="2017-09" db="EMBL/GenBank/DDBJ databases">
        <title>Depth-based differentiation of microbial function through sediment-hosted aquifers and enrichment of novel symbionts in the deep terrestrial subsurface.</title>
        <authorList>
            <person name="Probst A.J."/>
            <person name="Ladd B."/>
            <person name="Jarett J.K."/>
            <person name="Geller-Mcgrath D.E."/>
            <person name="Sieber C.M."/>
            <person name="Emerson J.B."/>
            <person name="Anantharaman K."/>
            <person name="Thomas B.C."/>
            <person name="Malmstrom R."/>
            <person name="Stieglmeier M."/>
            <person name="Klingl A."/>
            <person name="Woyke T."/>
            <person name="Ryan C.M."/>
            <person name="Banfield J.F."/>
        </authorList>
    </citation>
    <scope>NUCLEOTIDE SEQUENCE [LARGE SCALE GENOMIC DNA]</scope>
    <source>
        <strain evidence="13">CG08_land_8_20_14_0_20_45_16</strain>
    </source>
</reference>
<dbReference type="InterPro" id="IPR028923">
    <property type="entry name" value="SAICAR_synt/ADE2_N"/>
</dbReference>
<dbReference type="Gene3D" id="3.30.200.20">
    <property type="entry name" value="Phosphorylase Kinase, domain 1"/>
    <property type="match status" value="1"/>
</dbReference>
<dbReference type="PANTHER" id="PTHR43700:SF1">
    <property type="entry name" value="PHOSPHORIBOSYLAMINOIMIDAZOLE-SUCCINOCARBOXAMIDE SYNTHASE"/>
    <property type="match status" value="1"/>
</dbReference>
<proteinExistence type="inferred from homology"/>
<keyword evidence="8 11" id="KW-0067">ATP-binding</keyword>
<dbReference type="Gene3D" id="3.30.470.20">
    <property type="entry name" value="ATP-grasp fold, B domain"/>
    <property type="match status" value="1"/>
</dbReference>
<evidence type="ECO:0000256" key="7">
    <source>
        <dbReference type="ARBA" id="ARBA00022755"/>
    </source>
</evidence>
<evidence type="ECO:0000256" key="6">
    <source>
        <dbReference type="ARBA" id="ARBA00022741"/>
    </source>
</evidence>
<comment type="pathway">
    <text evidence="1 11">Purine metabolism; IMP biosynthesis via de novo pathway; 5-amino-1-(5-phospho-D-ribosyl)imidazole-4-carboxamide from 5-amino-1-(5-phospho-D-ribosyl)imidazole-4-carboxylate: step 1/2.</text>
</comment>
<dbReference type="EMBL" id="PEYM01000095">
    <property type="protein sequence ID" value="PIS29245.1"/>
    <property type="molecule type" value="Genomic_DNA"/>
</dbReference>
<dbReference type="AlphaFoldDB" id="A0A2H0XWW3"/>
<gene>
    <name evidence="11" type="primary">purC</name>
    <name evidence="13" type="ORF">COT42_05970</name>
</gene>
<evidence type="ECO:0000313" key="14">
    <source>
        <dbReference type="Proteomes" id="UP000231343"/>
    </source>
</evidence>
<evidence type="ECO:0000256" key="2">
    <source>
        <dbReference type="ARBA" id="ARBA00010190"/>
    </source>
</evidence>
<comment type="similarity">
    <text evidence="2 11">Belongs to the SAICAR synthetase family.</text>
</comment>
<evidence type="ECO:0000256" key="1">
    <source>
        <dbReference type="ARBA" id="ARBA00004672"/>
    </source>
</evidence>
<evidence type="ECO:0000256" key="5">
    <source>
        <dbReference type="ARBA" id="ARBA00022598"/>
    </source>
</evidence>
<dbReference type="PROSITE" id="PS01058">
    <property type="entry name" value="SAICAR_SYNTHETASE_2"/>
    <property type="match status" value="1"/>
</dbReference>
<keyword evidence="6 11" id="KW-0547">Nucleotide-binding</keyword>
<dbReference type="NCBIfam" id="TIGR00081">
    <property type="entry name" value="purC"/>
    <property type="match status" value="1"/>
</dbReference>
<evidence type="ECO:0000256" key="11">
    <source>
        <dbReference type="HAMAP-Rule" id="MF_00137"/>
    </source>
</evidence>
<comment type="caution">
    <text evidence="13">The sequence shown here is derived from an EMBL/GenBank/DDBJ whole genome shotgun (WGS) entry which is preliminary data.</text>
</comment>
<organism evidence="13 14">
    <name type="scientific">Candidatus Saganbacteria bacterium CG08_land_8_20_14_0_20_45_16</name>
    <dbReference type="NCBI Taxonomy" id="2014293"/>
    <lineage>
        <taxon>Bacteria</taxon>
        <taxon>Bacillati</taxon>
        <taxon>Saganbacteria</taxon>
    </lineage>
</organism>
<evidence type="ECO:0000259" key="12">
    <source>
        <dbReference type="Pfam" id="PF01259"/>
    </source>
</evidence>
<evidence type="ECO:0000256" key="10">
    <source>
        <dbReference type="ARBA" id="ARBA00048475"/>
    </source>
</evidence>
<dbReference type="PANTHER" id="PTHR43700">
    <property type="entry name" value="PHOSPHORIBOSYLAMINOIMIDAZOLE-SUCCINOCARBOXAMIDE SYNTHASE"/>
    <property type="match status" value="1"/>
</dbReference>
<dbReference type="GO" id="GO:0005737">
    <property type="term" value="C:cytoplasm"/>
    <property type="evidence" value="ECO:0007669"/>
    <property type="project" value="TreeGrafter"/>
</dbReference>
<keyword evidence="5 11" id="KW-0436">Ligase</keyword>
<dbReference type="GO" id="GO:0004639">
    <property type="term" value="F:phosphoribosylaminoimidazolesuccinocarboxamide synthase activity"/>
    <property type="evidence" value="ECO:0007669"/>
    <property type="project" value="UniProtKB-UniRule"/>
</dbReference>
<evidence type="ECO:0000256" key="3">
    <source>
        <dbReference type="ARBA" id="ARBA00012217"/>
    </source>
</evidence>